<dbReference type="AlphaFoldDB" id="A0A183CBD4"/>
<proteinExistence type="predicted"/>
<evidence type="ECO:0000313" key="3">
    <source>
        <dbReference type="WBParaSite" id="GPLIN_001018500"/>
    </source>
</evidence>
<keyword evidence="2" id="KW-1185">Reference proteome</keyword>
<feature type="transmembrane region" description="Helical" evidence="1">
    <location>
        <begin position="21"/>
        <end position="43"/>
    </location>
</feature>
<keyword evidence="1" id="KW-1133">Transmembrane helix</keyword>
<reference evidence="2" key="2">
    <citation type="submission" date="2014-05" db="EMBL/GenBank/DDBJ databases">
        <title>The genome and life-stage specific transcriptomes of Globodera pallida elucidate key aspects of plant parasitism by a cyst nematode.</title>
        <authorList>
            <person name="Cotton J.A."/>
            <person name="Lilley C.J."/>
            <person name="Jones L.M."/>
            <person name="Kikuchi T."/>
            <person name="Reid A.J."/>
            <person name="Thorpe P."/>
            <person name="Tsai I.J."/>
            <person name="Beasley H."/>
            <person name="Blok V."/>
            <person name="Cock P.J.A."/>
            <person name="Van den Akker S.E."/>
            <person name="Holroyd N."/>
            <person name="Hunt M."/>
            <person name="Mantelin S."/>
            <person name="Naghra H."/>
            <person name="Pain A."/>
            <person name="Palomares-Rius J.E."/>
            <person name="Zarowiecki M."/>
            <person name="Berriman M."/>
            <person name="Jones J.T."/>
            <person name="Urwin P.E."/>
        </authorList>
    </citation>
    <scope>NUCLEOTIDE SEQUENCE [LARGE SCALE GENOMIC DNA]</scope>
    <source>
        <strain evidence="2">Lindley</strain>
    </source>
</reference>
<protein>
    <submittedName>
        <fullName evidence="3">G_PROTEIN_RECEP_F1_2 domain-containing protein</fullName>
    </submittedName>
</protein>
<keyword evidence="1" id="KW-0472">Membrane</keyword>
<evidence type="ECO:0000313" key="2">
    <source>
        <dbReference type="Proteomes" id="UP000050741"/>
    </source>
</evidence>
<reference evidence="3" key="3">
    <citation type="submission" date="2016-06" db="UniProtKB">
        <authorList>
            <consortium name="WormBaseParasite"/>
        </authorList>
    </citation>
    <scope>IDENTIFICATION</scope>
</reference>
<dbReference type="WBParaSite" id="GPLIN_001018500">
    <property type="protein sequence ID" value="GPLIN_001018500"/>
    <property type="gene ID" value="GPLIN_001018500"/>
</dbReference>
<feature type="transmembrane region" description="Helical" evidence="1">
    <location>
        <begin position="49"/>
        <end position="66"/>
    </location>
</feature>
<evidence type="ECO:0000256" key="1">
    <source>
        <dbReference type="SAM" id="Phobius"/>
    </source>
</evidence>
<keyword evidence="1" id="KW-0812">Transmembrane</keyword>
<accession>A0A183CBD4</accession>
<reference evidence="2" key="1">
    <citation type="submission" date="2013-12" db="EMBL/GenBank/DDBJ databases">
        <authorList>
            <person name="Aslett M."/>
        </authorList>
    </citation>
    <scope>NUCLEOTIDE SEQUENCE [LARGE SCALE GENOMIC DNA]</scope>
    <source>
        <strain evidence="2">Lindley</strain>
    </source>
</reference>
<organism evidence="2 3">
    <name type="scientific">Globodera pallida</name>
    <name type="common">Potato cyst nematode worm</name>
    <name type="synonym">Heterodera pallida</name>
    <dbReference type="NCBI Taxonomy" id="36090"/>
    <lineage>
        <taxon>Eukaryota</taxon>
        <taxon>Metazoa</taxon>
        <taxon>Ecdysozoa</taxon>
        <taxon>Nematoda</taxon>
        <taxon>Chromadorea</taxon>
        <taxon>Rhabditida</taxon>
        <taxon>Tylenchina</taxon>
        <taxon>Tylenchomorpha</taxon>
        <taxon>Tylenchoidea</taxon>
        <taxon>Heteroderidae</taxon>
        <taxon>Heteroderinae</taxon>
        <taxon>Globodera</taxon>
    </lineage>
</organism>
<name>A0A183CBD4_GLOPA</name>
<sequence>MEQYNKPLDTIMDENETQKRLFVLGLIILFCWVIVIILCAYPQLFRDLLLQYVCCCFAGFAVRRRTKCQQRADKLAKARKRVRSASKSFITVSTAVTPSAIMLQEVVERLRM</sequence>
<dbReference type="Proteomes" id="UP000050741">
    <property type="component" value="Unassembled WGS sequence"/>
</dbReference>